<feature type="compositionally biased region" description="Acidic residues" evidence="2">
    <location>
        <begin position="2645"/>
        <end position="2655"/>
    </location>
</feature>
<feature type="compositionally biased region" description="Low complexity" evidence="2">
    <location>
        <begin position="2745"/>
        <end position="2754"/>
    </location>
</feature>
<feature type="compositionally biased region" description="Low complexity" evidence="2">
    <location>
        <begin position="2817"/>
        <end position="2828"/>
    </location>
</feature>
<feature type="compositionally biased region" description="Gly residues" evidence="2">
    <location>
        <begin position="20"/>
        <end position="30"/>
    </location>
</feature>
<feature type="region of interest" description="Disordered" evidence="2">
    <location>
        <begin position="2073"/>
        <end position="2181"/>
    </location>
</feature>
<feature type="region of interest" description="Disordered" evidence="2">
    <location>
        <begin position="1388"/>
        <end position="1415"/>
    </location>
</feature>
<feature type="region of interest" description="Disordered" evidence="2">
    <location>
        <begin position="2501"/>
        <end position="2569"/>
    </location>
</feature>
<feature type="region of interest" description="Disordered" evidence="2">
    <location>
        <begin position="965"/>
        <end position="1244"/>
    </location>
</feature>
<evidence type="ECO:0000313" key="3">
    <source>
        <dbReference type="EMBL" id="KNC26857.1"/>
    </source>
</evidence>
<feature type="compositionally biased region" description="Polar residues" evidence="2">
    <location>
        <begin position="2934"/>
        <end position="2963"/>
    </location>
</feature>
<feature type="region of interest" description="Disordered" evidence="2">
    <location>
        <begin position="1"/>
        <end position="39"/>
    </location>
</feature>
<feature type="compositionally biased region" description="Polar residues" evidence="2">
    <location>
        <begin position="419"/>
        <end position="435"/>
    </location>
</feature>
<feature type="compositionally biased region" description="Polar residues" evidence="2">
    <location>
        <begin position="3011"/>
        <end position="3041"/>
    </location>
</feature>
<feature type="compositionally biased region" description="Low complexity" evidence="2">
    <location>
        <begin position="1469"/>
        <end position="1485"/>
    </location>
</feature>
<feature type="region of interest" description="Disordered" evidence="2">
    <location>
        <begin position="2794"/>
        <end position="2836"/>
    </location>
</feature>
<feature type="compositionally biased region" description="Polar residues" evidence="2">
    <location>
        <begin position="2658"/>
        <end position="2680"/>
    </location>
</feature>
<organism evidence="3 4">
    <name type="scientific">Lucilia cuprina</name>
    <name type="common">Green bottle fly</name>
    <name type="synonym">Australian sheep blowfly</name>
    <dbReference type="NCBI Taxonomy" id="7375"/>
    <lineage>
        <taxon>Eukaryota</taxon>
        <taxon>Metazoa</taxon>
        <taxon>Ecdysozoa</taxon>
        <taxon>Arthropoda</taxon>
        <taxon>Hexapoda</taxon>
        <taxon>Insecta</taxon>
        <taxon>Pterygota</taxon>
        <taxon>Neoptera</taxon>
        <taxon>Endopterygota</taxon>
        <taxon>Diptera</taxon>
        <taxon>Brachycera</taxon>
        <taxon>Muscomorpha</taxon>
        <taxon>Oestroidea</taxon>
        <taxon>Calliphoridae</taxon>
        <taxon>Luciliinae</taxon>
        <taxon>Lucilia</taxon>
    </lineage>
</organism>
<feature type="compositionally biased region" description="Basic and acidic residues" evidence="2">
    <location>
        <begin position="1233"/>
        <end position="1244"/>
    </location>
</feature>
<feature type="compositionally biased region" description="Polar residues" evidence="2">
    <location>
        <begin position="2627"/>
        <end position="2638"/>
    </location>
</feature>
<feature type="compositionally biased region" description="Low complexity" evidence="2">
    <location>
        <begin position="2717"/>
        <end position="2733"/>
    </location>
</feature>
<feature type="region of interest" description="Disordered" evidence="2">
    <location>
        <begin position="561"/>
        <end position="627"/>
    </location>
</feature>
<feature type="compositionally biased region" description="Basic and acidic residues" evidence="2">
    <location>
        <begin position="2604"/>
        <end position="2614"/>
    </location>
</feature>
<feature type="compositionally biased region" description="Low complexity" evidence="2">
    <location>
        <begin position="1686"/>
        <end position="1696"/>
    </location>
</feature>
<feature type="compositionally biased region" description="Polar residues" evidence="2">
    <location>
        <begin position="225"/>
        <end position="237"/>
    </location>
</feature>
<feature type="compositionally biased region" description="Low complexity" evidence="2">
    <location>
        <begin position="578"/>
        <end position="592"/>
    </location>
</feature>
<feature type="region of interest" description="Disordered" evidence="2">
    <location>
        <begin position="905"/>
        <end position="924"/>
    </location>
</feature>
<feature type="compositionally biased region" description="Low complexity" evidence="2">
    <location>
        <begin position="561"/>
        <end position="570"/>
    </location>
</feature>
<feature type="region of interest" description="Disordered" evidence="2">
    <location>
        <begin position="3010"/>
        <end position="3080"/>
    </location>
</feature>
<feature type="region of interest" description="Disordered" evidence="2">
    <location>
        <begin position="71"/>
        <end position="94"/>
    </location>
</feature>
<keyword evidence="4" id="KW-1185">Reference proteome</keyword>
<feature type="compositionally biased region" description="Basic and acidic residues" evidence="2">
    <location>
        <begin position="1161"/>
        <end position="1171"/>
    </location>
</feature>
<feature type="compositionally biased region" description="Basic and acidic residues" evidence="2">
    <location>
        <begin position="2102"/>
        <end position="2116"/>
    </location>
</feature>
<feature type="compositionally biased region" description="Basic and acidic residues" evidence="2">
    <location>
        <begin position="238"/>
        <end position="251"/>
    </location>
</feature>
<feature type="compositionally biased region" description="Basic and acidic residues" evidence="2">
    <location>
        <begin position="1204"/>
        <end position="1217"/>
    </location>
</feature>
<feature type="compositionally biased region" description="Basic and acidic residues" evidence="2">
    <location>
        <begin position="84"/>
        <end position="94"/>
    </location>
</feature>
<protein>
    <submittedName>
        <fullName evidence="3">Uncharacterized protein</fullName>
    </submittedName>
</protein>
<feature type="compositionally biased region" description="Basic and acidic residues" evidence="2">
    <location>
        <begin position="3049"/>
        <end position="3080"/>
    </location>
</feature>
<feature type="compositionally biased region" description="Basic and acidic residues" evidence="2">
    <location>
        <begin position="981"/>
        <end position="993"/>
    </location>
</feature>
<feature type="region of interest" description="Disordered" evidence="2">
    <location>
        <begin position="1513"/>
        <end position="1555"/>
    </location>
</feature>
<comment type="caution">
    <text evidence="3">The sequence shown here is derived from an EMBL/GenBank/DDBJ whole genome shotgun (WGS) entry which is preliminary data.</text>
</comment>
<evidence type="ECO:0000256" key="1">
    <source>
        <dbReference type="SAM" id="Coils"/>
    </source>
</evidence>
<feature type="region of interest" description="Disordered" evidence="2">
    <location>
        <begin position="3160"/>
        <end position="3184"/>
    </location>
</feature>
<feature type="compositionally biased region" description="Low complexity" evidence="2">
    <location>
        <begin position="1119"/>
        <end position="1130"/>
    </location>
</feature>
<feature type="region of interest" description="Disordered" evidence="2">
    <location>
        <begin position="1745"/>
        <end position="1802"/>
    </location>
</feature>
<dbReference type="Proteomes" id="UP000037069">
    <property type="component" value="Unassembled WGS sequence"/>
</dbReference>
<feature type="compositionally biased region" description="Polar residues" evidence="2">
    <location>
        <begin position="1008"/>
        <end position="1034"/>
    </location>
</feature>
<feature type="compositionally biased region" description="Basic and acidic residues" evidence="2">
    <location>
        <begin position="1790"/>
        <end position="1802"/>
    </location>
</feature>
<feature type="region of interest" description="Disordered" evidence="2">
    <location>
        <begin position="1605"/>
        <end position="1723"/>
    </location>
</feature>
<feature type="compositionally biased region" description="Basic and acidic residues" evidence="2">
    <location>
        <begin position="2734"/>
        <end position="2743"/>
    </location>
</feature>
<name>A0A0L0C3N1_LUCCU</name>
<feature type="region of interest" description="Disordered" evidence="2">
    <location>
        <begin position="2591"/>
        <end position="2779"/>
    </location>
</feature>
<feature type="compositionally biased region" description="Basic and acidic residues" evidence="2">
    <location>
        <begin position="206"/>
        <end position="219"/>
    </location>
</feature>
<feature type="region of interest" description="Disordered" evidence="2">
    <location>
        <begin position="1306"/>
        <end position="1349"/>
    </location>
</feature>
<feature type="region of interest" description="Disordered" evidence="2">
    <location>
        <begin position="1460"/>
        <end position="1499"/>
    </location>
</feature>
<feature type="compositionally biased region" description="Basic and acidic residues" evidence="2">
    <location>
        <begin position="1179"/>
        <end position="1189"/>
    </location>
</feature>
<proteinExistence type="predicted"/>
<dbReference type="EMBL" id="JRES01000951">
    <property type="protein sequence ID" value="KNC26857.1"/>
    <property type="molecule type" value="Genomic_DNA"/>
</dbReference>
<feature type="compositionally biased region" description="Low complexity" evidence="2">
    <location>
        <begin position="604"/>
        <end position="627"/>
    </location>
</feature>
<accession>A0A0L0C3N1</accession>
<evidence type="ECO:0000256" key="2">
    <source>
        <dbReference type="SAM" id="MobiDB-lite"/>
    </source>
</evidence>
<keyword evidence="1" id="KW-0175">Coiled coil</keyword>
<dbReference type="OMA" id="TCQDLTC"/>
<feature type="compositionally biased region" description="Basic and acidic residues" evidence="2">
    <location>
        <begin position="1527"/>
        <end position="1536"/>
    </location>
</feature>
<feature type="compositionally biased region" description="Low complexity" evidence="2">
    <location>
        <begin position="3162"/>
        <end position="3178"/>
    </location>
</feature>
<feature type="region of interest" description="Disordered" evidence="2">
    <location>
        <begin position="410"/>
        <end position="435"/>
    </location>
</feature>
<feature type="compositionally biased region" description="Basic residues" evidence="2">
    <location>
        <begin position="2140"/>
        <end position="2159"/>
    </location>
</feature>
<feature type="region of interest" description="Disordered" evidence="2">
    <location>
        <begin position="206"/>
        <end position="288"/>
    </location>
</feature>
<dbReference type="OrthoDB" id="8060548at2759"/>
<feature type="compositionally biased region" description="Low complexity" evidence="2">
    <location>
        <begin position="1401"/>
        <end position="1415"/>
    </location>
</feature>
<feature type="compositionally biased region" description="Basic and acidic residues" evidence="2">
    <location>
        <begin position="1628"/>
        <end position="1643"/>
    </location>
</feature>
<feature type="compositionally biased region" description="Polar residues" evidence="2">
    <location>
        <begin position="2555"/>
        <end position="2569"/>
    </location>
</feature>
<gene>
    <name evidence="3" type="ORF">FF38_03353</name>
</gene>
<evidence type="ECO:0000313" key="4">
    <source>
        <dbReference type="Proteomes" id="UP000037069"/>
    </source>
</evidence>
<dbReference type="STRING" id="7375.A0A0L0C3N1"/>
<feature type="compositionally biased region" description="Basic and acidic residues" evidence="2">
    <location>
        <begin position="1650"/>
        <end position="1662"/>
    </location>
</feature>
<feature type="compositionally biased region" description="Low complexity" evidence="2">
    <location>
        <begin position="1334"/>
        <end position="1349"/>
    </location>
</feature>
<feature type="compositionally biased region" description="Basic and acidic residues" evidence="2">
    <location>
        <begin position="1084"/>
        <end position="1094"/>
    </location>
</feature>
<feature type="coiled-coil region" evidence="1">
    <location>
        <begin position="1878"/>
        <end position="1905"/>
    </location>
</feature>
<reference evidence="3 4" key="1">
    <citation type="journal article" date="2015" name="Nat. Commun.">
        <title>Lucilia cuprina genome unlocks parasitic fly biology to underpin future interventions.</title>
        <authorList>
            <person name="Anstead C.A."/>
            <person name="Korhonen P.K."/>
            <person name="Young N.D."/>
            <person name="Hall R.S."/>
            <person name="Jex A.R."/>
            <person name="Murali S.C."/>
            <person name="Hughes D.S."/>
            <person name="Lee S.F."/>
            <person name="Perry T."/>
            <person name="Stroehlein A.J."/>
            <person name="Ansell B.R."/>
            <person name="Breugelmans B."/>
            <person name="Hofmann A."/>
            <person name="Qu J."/>
            <person name="Dugan S."/>
            <person name="Lee S.L."/>
            <person name="Chao H."/>
            <person name="Dinh H."/>
            <person name="Han Y."/>
            <person name="Doddapaneni H.V."/>
            <person name="Worley K.C."/>
            <person name="Muzny D.M."/>
            <person name="Ioannidis P."/>
            <person name="Waterhouse R.M."/>
            <person name="Zdobnov E.M."/>
            <person name="James P.J."/>
            <person name="Bagnall N.H."/>
            <person name="Kotze A.C."/>
            <person name="Gibbs R.A."/>
            <person name="Richards S."/>
            <person name="Batterham P."/>
            <person name="Gasser R.B."/>
        </authorList>
    </citation>
    <scope>NUCLEOTIDE SEQUENCE [LARGE SCALE GENOMIC DNA]</scope>
    <source>
        <strain evidence="3 4">LS</strain>
        <tissue evidence="3">Full body</tissue>
    </source>
</reference>
<feature type="region of interest" description="Disordered" evidence="2">
    <location>
        <begin position="2913"/>
        <end position="2964"/>
    </location>
</feature>
<feature type="compositionally biased region" description="Gly residues" evidence="2">
    <location>
        <begin position="2763"/>
        <end position="2779"/>
    </location>
</feature>
<sequence length="3407" mass="377733">MTSETYLDLTFERNTKNMSGSGGGGGGGHNSGASGVPGVSVNVPSNAAAGAGVGGSEKRPIRPKLLKLSDVTIPHRNRKKTKTKSKDRSVSSVRDRIYDDPAYTDDISHLANPMRRNSVNLVNSEMLTLSSTGVVGKVNSGGSSSLGKRSKLTKEFQKLAQEDIGHIAFSSSEEDLRYQRAASSRSEAIGRGRSLERSNAIIGEQTEKLEIKRRPEKRSSKQKRNLSLDNKRQQSQQEGKENEEKERDRPPEPPQRLALTRYNLGKQRSDEAAWQRQQSQMEFAQSAHDNEDVFSLHSSAKENLSVAASTSASLSNASTSKMQMGKRFLKGEIGIKSFNYYLLKEGLKSSKKFVEKQKNNFQSSTNSTLATVANSAAGGESVSSMTLAKSKLQANSEENIYEEIFFKDAPPSEEDDENQNPSNSNKQQTVSSNLTHQAASTANEQNIMYADCELCMQQCDKADCEYCLQPELSSNLNQNRTISQTNFNNTNSKANNTNNRINVTNLNNNTSARTAMENQVNSAPILEFQSYNPNNPGVYKIETTPVAITGDYNPILQFQQPSTQQQQLPQQHKHSHLQHQSTSTTSTATTTPSDHHLHQHHSQLQHQQQSQQHQSVPAPQHQQQQHQQFYGYKQPNFYTPHTQTGFWSQTSSVPRPRAYMVTGHFPSGVSSMQRVNTKSSSSSDSLQQQHKFNTFTHLDANFYNGSNVANKSGTSSVNNSYLPPQPLQPLMYAASRRLGGSQILVDNSNAMFENSSQIYKSDSRASILSEYSLSRSSDTYYGSQRYGHNRHYGTSHLNDHHNFENSLMSSYATAAQRRYFGSAESCRFGYDCRRCSLDSGHGAGLLANPRGANAAAQNNGGGGSAAAAEKCTFSDHCKYDCRNCDCSSVYFSSDFDDVYSGGGIPRKTAKGTLPSTGGQPPPPALENYDVTTSSEKQQALKQNKYAQDFFKHVNDVKRSIYQAEMQRNGNMESMSPKKSIKKDNRDRERDREILGITTLPLAKERSSTKPTPAPRTSLQQPQQPLNTDQTTPQPLQRRLPVKASDPGVERKEYASLDRLIASNKGAIPKNTRISPHSSPKARANTRETNDKKSNEQYMPLEPTNEEKRHVKKHSKESSKITSSSLAASLSGHRRKDIPAPPPPSPATYADLQELQQNMQDTLRDDTKQERDRKRKRKQHESGGSEHEKQQQQQLLQESVTTTITKDEKQEPENEKQQTTEVTLQQEQQQQKQTETKDSKTKDQHKIVVNNVENNLTTIDTTDNAYETANIKTMPTVTDSNAATTNNTSTTSAANISDNKKLLPEEETQTHTLKPNEEISLKSPNISNREKADAETTTPCTAQTETSNSSLTLVSVTSVSSSIVTALDSQQRDPTEAYDDDVFYDARSEDSGCTAASSSMASNTQQKNEQKQEQSQQQQSCTETKCQQSATEQRQLKQQQGHHEVSEEKYLKNMLLHQQPTQDVNEEELQQQQQQQKNLEFEGQQENEQKQEQTPTSDCHKTNEALQLEQEQQMNKNEVKKKNSNSNNKDKTDKQLQGDDNEVTTTGNIENVNDEKQQQIADNIKPHLITKNDDEVVVVAVAGDPALELKVNKHTKKHKQEINEFNNKNEMEIKSNNNDNNNSAQFITKDNDKTNKNDKREMKRTGKHKRDYLQEEERRDNRLRNQQQQLEDEKPTITVIMSKTLPAATATATSSSNKKPRSQRRSPSSSHGAGGTTGRDQPQHKITTSTLSCDTCCQLEWSQQDPYNNSPQQQQQQHSPQTLKPPTLHIGMAGQPTRVSKRKNSSSSANSRERASKTKQEIKTKIIYSQEKPESTTTTTTTIITTKMPRETGITTVTKINKTKETDTQNKTKTEKETTRDELTCSPKMKSTNVAETKLPEEQHNKEDLENMAKETKEECKENTLENPDILEEIKEISKAIATLQHDAETSDSATLEADKSLTEKHVAEIQNVEDMQEVKLVTTNTTTTTTQNVAADDDDAAAATATAAAPSTSAASTNALKEVSVLMPMDQQTTKEAVVDIEAAATSSTALTANDSKTNTTNISCNSEFAGVTTHSPHNSSSPIVPLINTLQSSLSQESETRRPPLQRQDYSCLDSSEAQSDDSHLTRDSITRESQNDELSSSTLDKIDVSTLPLPALPPKKRRSKLRASPSKHHHCRSRHESPQKHQQQQSDLRDPHGANEGAQLTAEETKHLSAFQQYVAKRRESLEASSRSFNEKLESRRMHYHMGGGGGGGPVGGNSSSAGAGIHMPTYLFGEQYYTGLTGGSNRKSMGPSSKEEIYLNKSGWVQVNTKRANDENRGYRRANYNHQNGDLRNTIRVIQIDNTRRSDMARQALLQHQHSMMEPPKFVSSKVEELIQRNEARLGNANTRDSALRPGYRIVDPQLASILNERPGFLPVKNLNDHDSPPPITPILSPPPAFQDSSAKMKSFDRRRTISSRPTPQHTILQPQAIINNSNLSAAVNGGNNKGMVFSRSFEYDNRRPTPTDAYVETFSRSFDGNLTERATTAPLPRDRSPNFSTLTGNSPNYLTKKDSGGGSSGSLKSRDSSPKYQSPVASISSAQSPQNQKTTAYLNTSVKEAPPSYSVAGHAASMTAQKYSPRSAHHDRSFERSKSHNVLGRSRKSQFSRSGSGSTAVMANNLSNDELDNEEDDAGSSEFLNTNSYHPSNSPFKTQRQRSLTPDRNESHSSSSSLRKQRSITPESRSLTPEDRRKKGSQVSLSGSRQNSSSRSNTLERKHEKINISRSSSSSSYSGREHDNHGHSGGVVGGSGIGVMDGSGPGGLRVGVVGMNVGSSQHRRSLGRNAKQADEHRIRRSSNGGVAGANSAARHRQSDIDKSRSFDFDYCNYNAPGNNIKSQHSNNSLIGSQNLLNREAALRLEFDKSRSFDEDYREAVVTNNNLNANAMRYLQANENSDRNHVARIRRNSPVEGNGRNTRSPQSSGSSCNNLSVPRSTTSPQNYGTRLCDHEMTYDLMRKSLDRSPIMDFRRGDSAGGGDYDIPMSMLRNRETINSGGNSELNFMNSDNRPYEHMSSNSLKQQRSLRRTHSPNESHYSLERAHTAGSRDDITPNEPNDYRNDDLFKSKTTNFPLNNTTTTNTKQQQQLLKDCSKQTCSYWPQCGACQNLQQQPNYEYLKSLPLKRQTAQNFQHIEEEIKTKALTSSTTNSNSNSSSSSSNADINNGKSLTQLNANISTVKININTNPTTQHNQTEDCSTTATMTRLPKSTTQWTLLCKNALASNTATNTSIVESNTNATTAFTNTVVNVKSSPLMTTKLTETAKTVMATTATTTAAAQIPLSTSTTSLPLTLTSATSNNNTMTTLYQQPRVIPLAATSLVFLGDFEMPITRDRSECNDIYETKPITTSSSSSPAVATTSNSNNNNFAIYESKIQENLKREKQQVADEKN</sequence>
<feature type="compositionally biased region" description="Polar residues" evidence="2">
    <location>
        <begin position="2517"/>
        <end position="2529"/>
    </location>
</feature>
<feature type="compositionally biased region" description="Low complexity" evidence="2">
    <location>
        <begin position="1745"/>
        <end position="1760"/>
    </location>
</feature>
<feature type="compositionally biased region" description="Low complexity" evidence="2">
    <location>
        <begin position="1218"/>
        <end position="1232"/>
    </location>
</feature>